<protein>
    <submittedName>
        <fullName evidence="1">Uncharacterized protein</fullName>
    </submittedName>
</protein>
<proteinExistence type="predicted"/>
<organism evidence="1 2">
    <name type="scientific">Pseudomonas mandelii JR-1</name>
    <dbReference type="NCBI Taxonomy" id="1147786"/>
    <lineage>
        <taxon>Bacteria</taxon>
        <taxon>Pseudomonadati</taxon>
        <taxon>Pseudomonadota</taxon>
        <taxon>Gammaproteobacteria</taxon>
        <taxon>Pseudomonadales</taxon>
        <taxon>Pseudomonadaceae</taxon>
        <taxon>Pseudomonas</taxon>
    </lineage>
</organism>
<dbReference type="Proteomes" id="UP000026913">
    <property type="component" value="Chromosome"/>
</dbReference>
<accession>A0A024EE85</accession>
<name>A0A024EE85_9PSED</name>
<reference evidence="1 2" key="1">
    <citation type="journal article" date="2012" name="J. Bacteriol.">
        <title>Genome sequence of cold-adapted Pseudomonas mandelii strain JR-1.</title>
        <authorList>
            <person name="Jang S.H."/>
            <person name="Kim J."/>
            <person name="Kim J."/>
            <person name="Hong S."/>
            <person name="Lee C."/>
        </authorList>
    </citation>
    <scope>NUCLEOTIDE SEQUENCE [LARGE SCALE GENOMIC DNA]</scope>
    <source>
        <strain evidence="1 2">JR-1</strain>
    </source>
</reference>
<dbReference type="HOGENOM" id="CLU_2194686_0_0_6"/>
<dbReference type="KEGG" id="pman:OU5_3806"/>
<evidence type="ECO:0000313" key="1">
    <source>
        <dbReference type="EMBL" id="AHZ70885.1"/>
    </source>
</evidence>
<gene>
    <name evidence="1" type="ORF">OU5_3806</name>
</gene>
<dbReference type="EMBL" id="CP005960">
    <property type="protein sequence ID" value="AHZ70885.1"/>
    <property type="molecule type" value="Genomic_DNA"/>
</dbReference>
<evidence type="ECO:0000313" key="2">
    <source>
        <dbReference type="Proteomes" id="UP000026913"/>
    </source>
</evidence>
<sequence length="108" mass="12053">MLQIRGEDLAGEAKTEYCCEKFWCELHRRFLPDPKISTLTNKCDNSRPLATAHVPFASSASPTATPAYSKNDSYQTFLILIHCKSSCYACRFAAAPEGGWHKSLSEFS</sequence>
<dbReference type="AlphaFoldDB" id="A0A024EE85"/>